<accession>A0A9P4PMV7</accession>
<evidence type="ECO:0000313" key="2">
    <source>
        <dbReference type="Proteomes" id="UP000799764"/>
    </source>
</evidence>
<dbReference type="AlphaFoldDB" id="A0A9P4PMV7"/>
<organism evidence="1 2">
    <name type="scientific">Karstenula rhodostoma CBS 690.94</name>
    <dbReference type="NCBI Taxonomy" id="1392251"/>
    <lineage>
        <taxon>Eukaryota</taxon>
        <taxon>Fungi</taxon>
        <taxon>Dikarya</taxon>
        <taxon>Ascomycota</taxon>
        <taxon>Pezizomycotina</taxon>
        <taxon>Dothideomycetes</taxon>
        <taxon>Pleosporomycetidae</taxon>
        <taxon>Pleosporales</taxon>
        <taxon>Massarineae</taxon>
        <taxon>Didymosphaeriaceae</taxon>
        <taxon>Karstenula</taxon>
    </lineage>
</organism>
<proteinExistence type="predicted"/>
<dbReference type="Proteomes" id="UP000799764">
    <property type="component" value="Unassembled WGS sequence"/>
</dbReference>
<name>A0A9P4PMV7_9PLEO</name>
<comment type="caution">
    <text evidence="1">The sequence shown here is derived from an EMBL/GenBank/DDBJ whole genome shotgun (WGS) entry which is preliminary data.</text>
</comment>
<protein>
    <submittedName>
        <fullName evidence="1">Uncharacterized protein</fullName>
    </submittedName>
</protein>
<keyword evidence="2" id="KW-1185">Reference proteome</keyword>
<reference evidence="1" key="1">
    <citation type="journal article" date="2020" name="Stud. Mycol.">
        <title>101 Dothideomycetes genomes: a test case for predicting lifestyles and emergence of pathogens.</title>
        <authorList>
            <person name="Haridas S."/>
            <person name="Albert R."/>
            <person name="Binder M."/>
            <person name="Bloem J."/>
            <person name="Labutti K."/>
            <person name="Salamov A."/>
            <person name="Andreopoulos B."/>
            <person name="Baker S."/>
            <person name="Barry K."/>
            <person name="Bills G."/>
            <person name="Bluhm B."/>
            <person name="Cannon C."/>
            <person name="Castanera R."/>
            <person name="Culley D."/>
            <person name="Daum C."/>
            <person name="Ezra D."/>
            <person name="Gonzalez J."/>
            <person name="Henrissat B."/>
            <person name="Kuo A."/>
            <person name="Liang C."/>
            <person name="Lipzen A."/>
            <person name="Lutzoni F."/>
            <person name="Magnuson J."/>
            <person name="Mondo S."/>
            <person name="Nolan M."/>
            <person name="Ohm R."/>
            <person name="Pangilinan J."/>
            <person name="Park H.-J."/>
            <person name="Ramirez L."/>
            <person name="Alfaro M."/>
            <person name="Sun H."/>
            <person name="Tritt A."/>
            <person name="Yoshinaga Y."/>
            <person name="Zwiers L.-H."/>
            <person name="Turgeon B."/>
            <person name="Goodwin S."/>
            <person name="Spatafora J."/>
            <person name="Crous P."/>
            <person name="Grigoriev I."/>
        </authorList>
    </citation>
    <scope>NUCLEOTIDE SEQUENCE</scope>
    <source>
        <strain evidence="1">CBS 690.94</strain>
    </source>
</reference>
<dbReference type="EMBL" id="MU001496">
    <property type="protein sequence ID" value="KAF2448044.1"/>
    <property type="molecule type" value="Genomic_DNA"/>
</dbReference>
<sequence>MLMASKGHFLGQIPHPMHRRSEMKAILEVLSTSMHSFPVRTTGHDFLHSCLHFWVL</sequence>
<evidence type="ECO:0000313" key="1">
    <source>
        <dbReference type="EMBL" id="KAF2448044.1"/>
    </source>
</evidence>
<dbReference type="OrthoDB" id="7392499at2759"/>
<gene>
    <name evidence="1" type="ORF">P171DRAFT_354900</name>
</gene>